<accession>A0ABS3N5A6</accession>
<evidence type="ECO:0000313" key="2">
    <source>
        <dbReference type="Proteomes" id="UP000663981"/>
    </source>
</evidence>
<dbReference type="Proteomes" id="UP000663981">
    <property type="component" value="Unassembled WGS sequence"/>
</dbReference>
<dbReference type="EMBL" id="JAGDEL010000012">
    <property type="protein sequence ID" value="MBO1513234.1"/>
    <property type="molecule type" value="Genomic_DNA"/>
</dbReference>
<organism evidence="1 2">
    <name type="scientific">Metabacillus bambusae</name>
    <dbReference type="NCBI Taxonomy" id="2795218"/>
    <lineage>
        <taxon>Bacteria</taxon>
        <taxon>Bacillati</taxon>
        <taxon>Bacillota</taxon>
        <taxon>Bacilli</taxon>
        <taxon>Bacillales</taxon>
        <taxon>Bacillaceae</taxon>
        <taxon>Metabacillus</taxon>
    </lineage>
</organism>
<proteinExistence type="predicted"/>
<evidence type="ECO:0000313" key="1">
    <source>
        <dbReference type="EMBL" id="MBO1513234.1"/>
    </source>
</evidence>
<keyword evidence="2" id="KW-1185">Reference proteome</keyword>
<comment type="caution">
    <text evidence="1">The sequence shown here is derived from an EMBL/GenBank/DDBJ whole genome shotgun (WGS) entry which is preliminary data.</text>
</comment>
<reference evidence="1 2" key="1">
    <citation type="submission" date="2021-03" db="EMBL/GenBank/DDBJ databases">
        <title>Whole genome sequence of Metabacillus bambusae BG109.</title>
        <authorList>
            <person name="Jeong J.W."/>
        </authorList>
    </citation>
    <scope>NUCLEOTIDE SEQUENCE [LARGE SCALE GENOMIC DNA]</scope>
    <source>
        <strain evidence="1 2">BG109</strain>
    </source>
</reference>
<gene>
    <name evidence="1" type="ORF">I7822_16415</name>
</gene>
<name>A0ABS3N5A6_9BACI</name>
<sequence>MDARIEGVKKSLDFLVNLKGGSPELEKIFRIDRSIYIKDVSTLFQIINELQEEIERMKTPPIWTTDDSI</sequence>
<protein>
    <submittedName>
        <fullName evidence="1">Uncharacterized protein</fullName>
    </submittedName>
</protein>
<dbReference type="RefSeq" id="WP_207980173.1">
    <property type="nucleotide sequence ID" value="NZ_JAGDEL010000012.1"/>
</dbReference>